<sequence>MNATAEDRRRSPLQTVDRALQVLLSYSERRTQWSVTELAEEFSLDKSTAQRLLAALAARGFLRADPDTRRYTLGPTMWRMALLWERTGGLARLADPVVLRLAEDTGAAAAFAIPDGTHVRCVAAADGSDGPLRSSALVGDLYPAHAGATSRAYFAFIGPTERRALLWGRPMGRFTDRTEVDVHALEERFAETERLGYASSEGEYDENTRALAVPVMLGRRPVGSLTVGQSVVEHPGTTLADHLPRLLSASLELTDLLGQNSAAVRRRRPTITRRGSR</sequence>
<name>A0A1H5NFU6_9MICO</name>
<dbReference type="InterPro" id="IPR029016">
    <property type="entry name" value="GAF-like_dom_sf"/>
</dbReference>
<dbReference type="SMART" id="SM00346">
    <property type="entry name" value="HTH_ICLR"/>
    <property type="match status" value="1"/>
</dbReference>
<keyword evidence="1" id="KW-0805">Transcription regulation</keyword>
<feature type="domain" description="IclR-ED" evidence="5">
    <location>
        <begin position="76"/>
        <end position="259"/>
    </location>
</feature>
<dbReference type="Pfam" id="PF01614">
    <property type="entry name" value="IclR_C"/>
    <property type="match status" value="1"/>
</dbReference>
<dbReference type="PROSITE" id="PS51078">
    <property type="entry name" value="ICLR_ED"/>
    <property type="match status" value="1"/>
</dbReference>
<dbReference type="InterPro" id="IPR014757">
    <property type="entry name" value="Tscrpt_reg_IclR_C"/>
</dbReference>
<evidence type="ECO:0000259" key="4">
    <source>
        <dbReference type="PROSITE" id="PS51077"/>
    </source>
</evidence>
<reference evidence="7" key="1">
    <citation type="submission" date="2016-10" db="EMBL/GenBank/DDBJ databases">
        <authorList>
            <person name="Varghese N."/>
            <person name="Submissions S."/>
        </authorList>
    </citation>
    <scope>NUCLEOTIDE SEQUENCE [LARGE SCALE GENOMIC DNA]</scope>
    <source>
        <strain evidence="7">DSM 21368</strain>
    </source>
</reference>
<feature type="domain" description="HTH iclR-type" evidence="4">
    <location>
        <begin position="13"/>
        <end position="75"/>
    </location>
</feature>
<keyword evidence="3" id="KW-0804">Transcription</keyword>
<dbReference type="GO" id="GO:0045892">
    <property type="term" value="P:negative regulation of DNA-templated transcription"/>
    <property type="evidence" value="ECO:0007669"/>
    <property type="project" value="TreeGrafter"/>
</dbReference>
<dbReference type="SUPFAM" id="SSF55781">
    <property type="entry name" value="GAF domain-like"/>
    <property type="match status" value="1"/>
</dbReference>
<dbReference type="InterPro" id="IPR036388">
    <property type="entry name" value="WH-like_DNA-bd_sf"/>
</dbReference>
<dbReference type="InterPro" id="IPR050707">
    <property type="entry name" value="HTH_MetabolicPath_Reg"/>
</dbReference>
<dbReference type="PROSITE" id="PS51077">
    <property type="entry name" value="HTH_ICLR"/>
    <property type="match status" value="1"/>
</dbReference>
<evidence type="ECO:0000256" key="1">
    <source>
        <dbReference type="ARBA" id="ARBA00023015"/>
    </source>
</evidence>
<dbReference type="GO" id="GO:0003677">
    <property type="term" value="F:DNA binding"/>
    <property type="evidence" value="ECO:0007669"/>
    <property type="project" value="UniProtKB-KW"/>
</dbReference>
<proteinExistence type="predicted"/>
<accession>A0A1H5NFU6</accession>
<gene>
    <name evidence="6" type="ORF">SAMN04488554_4286</name>
</gene>
<dbReference type="OrthoDB" id="4068713at2"/>
<dbReference type="Pfam" id="PF09339">
    <property type="entry name" value="HTH_IclR"/>
    <property type="match status" value="1"/>
</dbReference>
<dbReference type="GO" id="GO:0003700">
    <property type="term" value="F:DNA-binding transcription factor activity"/>
    <property type="evidence" value="ECO:0007669"/>
    <property type="project" value="TreeGrafter"/>
</dbReference>
<dbReference type="RefSeq" id="WP_089775489.1">
    <property type="nucleotide sequence ID" value="NZ_FNTX01000002.1"/>
</dbReference>
<dbReference type="InterPro" id="IPR036390">
    <property type="entry name" value="WH_DNA-bd_sf"/>
</dbReference>
<dbReference type="STRING" id="648782.SAMN04488554_4286"/>
<evidence type="ECO:0000259" key="5">
    <source>
        <dbReference type="PROSITE" id="PS51078"/>
    </source>
</evidence>
<dbReference type="Gene3D" id="1.10.10.10">
    <property type="entry name" value="Winged helix-like DNA-binding domain superfamily/Winged helix DNA-binding domain"/>
    <property type="match status" value="1"/>
</dbReference>
<evidence type="ECO:0000313" key="7">
    <source>
        <dbReference type="Proteomes" id="UP000199220"/>
    </source>
</evidence>
<dbReference type="Proteomes" id="UP000199220">
    <property type="component" value="Unassembled WGS sequence"/>
</dbReference>
<dbReference type="InterPro" id="IPR005471">
    <property type="entry name" value="Tscrpt_reg_IclR_N"/>
</dbReference>
<evidence type="ECO:0000313" key="6">
    <source>
        <dbReference type="EMBL" id="SEF00330.1"/>
    </source>
</evidence>
<keyword evidence="2 6" id="KW-0238">DNA-binding</keyword>
<dbReference type="PANTHER" id="PTHR30136:SF24">
    <property type="entry name" value="HTH-TYPE TRANSCRIPTIONAL REPRESSOR ALLR"/>
    <property type="match status" value="1"/>
</dbReference>
<dbReference type="Gene3D" id="3.30.450.40">
    <property type="match status" value="1"/>
</dbReference>
<keyword evidence="7" id="KW-1185">Reference proteome</keyword>
<organism evidence="6 7">
    <name type="scientific">Ruania alba</name>
    <dbReference type="NCBI Taxonomy" id="648782"/>
    <lineage>
        <taxon>Bacteria</taxon>
        <taxon>Bacillati</taxon>
        <taxon>Actinomycetota</taxon>
        <taxon>Actinomycetes</taxon>
        <taxon>Micrococcales</taxon>
        <taxon>Ruaniaceae</taxon>
        <taxon>Ruania</taxon>
    </lineage>
</organism>
<evidence type="ECO:0000256" key="3">
    <source>
        <dbReference type="ARBA" id="ARBA00023163"/>
    </source>
</evidence>
<dbReference type="EMBL" id="FNTX01000002">
    <property type="protein sequence ID" value="SEF00330.1"/>
    <property type="molecule type" value="Genomic_DNA"/>
</dbReference>
<protein>
    <submittedName>
        <fullName evidence="6">DNA-binding transcriptional regulator, IclR family</fullName>
    </submittedName>
</protein>
<dbReference type="SUPFAM" id="SSF46785">
    <property type="entry name" value="Winged helix' DNA-binding domain"/>
    <property type="match status" value="1"/>
</dbReference>
<dbReference type="AlphaFoldDB" id="A0A1H5NFU6"/>
<dbReference type="PANTHER" id="PTHR30136">
    <property type="entry name" value="HELIX-TURN-HELIX TRANSCRIPTIONAL REGULATOR, ICLR FAMILY"/>
    <property type="match status" value="1"/>
</dbReference>
<evidence type="ECO:0000256" key="2">
    <source>
        <dbReference type="ARBA" id="ARBA00023125"/>
    </source>
</evidence>